<comment type="caution">
    <text evidence="1">The sequence shown here is derived from an EMBL/GenBank/DDBJ whole genome shotgun (WGS) entry which is preliminary data.</text>
</comment>
<organism evidence="1 2">
    <name type="scientific">Cephalotus follicularis</name>
    <name type="common">Albany pitcher plant</name>
    <dbReference type="NCBI Taxonomy" id="3775"/>
    <lineage>
        <taxon>Eukaryota</taxon>
        <taxon>Viridiplantae</taxon>
        <taxon>Streptophyta</taxon>
        <taxon>Embryophyta</taxon>
        <taxon>Tracheophyta</taxon>
        <taxon>Spermatophyta</taxon>
        <taxon>Magnoliopsida</taxon>
        <taxon>eudicotyledons</taxon>
        <taxon>Gunneridae</taxon>
        <taxon>Pentapetalae</taxon>
        <taxon>rosids</taxon>
        <taxon>fabids</taxon>
        <taxon>Oxalidales</taxon>
        <taxon>Cephalotaceae</taxon>
        <taxon>Cephalotus</taxon>
    </lineage>
</organism>
<dbReference type="GO" id="GO:0005737">
    <property type="term" value="C:cytoplasm"/>
    <property type="evidence" value="ECO:0007669"/>
    <property type="project" value="TreeGrafter"/>
</dbReference>
<dbReference type="Proteomes" id="UP000187406">
    <property type="component" value="Unassembled WGS sequence"/>
</dbReference>
<sequence>MLDITALSILYPTDSMSDSSSPVNSLAMKIIPDSDSFLRIPNDSESKSSENKEQPVVFVMTKDAHIVIVDSTTGNIVSSQSLNPKKDSTAIALYIIGKYQGGNLISEVSVEKLILNSSQNSEDINETAQTDANHGCNKLGVLPEASRLINFYVLLCCEDVFSLYSLKSLIQGDRVSLRKVNLLKQCCSTTTFRKDENVFGLVVLYQTGVLEIRSLPNLEVVGEWSLMSILRWNFKTNTERIMCSTSSGEIILV</sequence>
<dbReference type="AlphaFoldDB" id="A0A1Q3BP13"/>
<dbReference type="GO" id="GO:0005886">
    <property type="term" value="C:plasma membrane"/>
    <property type="evidence" value="ECO:0007669"/>
    <property type="project" value="TreeGrafter"/>
</dbReference>
<gene>
    <name evidence="1" type="ORF">CFOL_v3_13139</name>
</gene>
<dbReference type="PANTHER" id="PTHR10241">
    <property type="entry name" value="LETHAL 2 GIANT LARVAE PROTEIN"/>
    <property type="match status" value="1"/>
</dbReference>
<dbReference type="EMBL" id="BDDD01000738">
    <property type="protein sequence ID" value="GAV69638.1"/>
    <property type="molecule type" value="Genomic_DNA"/>
</dbReference>
<evidence type="ECO:0008006" key="3">
    <source>
        <dbReference type="Google" id="ProtNLM"/>
    </source>
</evidence>
<dbReference type="GO" id="GO:0006893">
    <property type="term" value="P:Golgi to plasma membrane transport"/>
    <property type="evidence" value="ECO:0007669"/>
    <property type="project" value="TreeGrafter"/>
</dbReference>
<dbReference type="GO" id="GO:0019905">
    <property type="term" value="F:syntaxin binding"/>
    <property type="evidence" value="ECO:0007669"/>
    <property type="project" value="TreeGrafter"/>
</dbReference>
<dbReference type="STRING" id="3775.A0A1Q3BP13"/>
<dbReference type="InParanoid" id="A0A1Q3BP13"/>
<accession>A0A1Q3BP13</accession>
<dbReference type="GO" id="GO:0006887">
    <property type="term" value="P:exocytosis"/>
    <property type="evidence" value="ECO:0007669"/>
    <property type="project" value="TreeGrafter"/>
</dbReference>
<dbReference type="PANTHER" id="PTHR10241:SF38">
    <property type="entry name" value="TRANSDUCIN FAMILY PROTEIN _ WD-40 REPEAT FAMILY PROTEIN"/>
    <property type="match status" value="1"/>
</dbReference>
<evidence type="ECO:0000313" key="1">
    <source>
        <dbReference type="EMBL" id="GAV69638.1"/>
    </source>
</evidence>
<evidence type="ECO:0000313" key="2">
    <source>
        <dbReference type="Proteomes" id="UP000187406"/>
    </source>
</evidence>
<dbReference type="OrthoDB" id="19944at2759"/>
<reference evidence="2" key="1">
    <citation type="submission" date="2016-04" db="EMBL/GenBank/DDBJ databases">
        <title>Cephalotus genome sequencing.</title>
        <authorList>
            <person name="Fukushima K."/>
            <person name="Hasebe M."/>
            <person name="Fang X."/>
        </authorList>
    </citation>
    <scope>NUCLEOTIDE SEQUENCE [LARGE SCALE GENOMIC DNA]</scope>
    <source>
        <strain evidence="2">cv. St1</strain>
    </source>
</reference>
<dbReference type="GO" id="GO:0005096">
    <property type="term" value="F:GTPase activator activity"/>
    <property type="evidence" value="ECO:0007669"/>
    <property type="project" value="TreeGrafter"/>
</dbReference>
<proteinExistence type="predicted"/>
<name>A0A1Q3BP13_CEPFO</name>
<feature type="non-terminal residue" evidence="1">
    <location>
        <position position="253"/>
    </location>
</feature>
<protein>
    <recommendedName>
        <fullName evidence="3">CNH domain-containing protein</fullName>
    </recommendedName>
</protein>
<keyword evidence="2" id="KW-1185">Reference proteome</keyword>
<dbReference type="GO" id="GO:0045159">
    <property type="term" value="F:myosin II binding"/>
    <property type="evidence" value="ECO:0007669"/>
    <property type="project" value="TreeGrafter"/>
</dbReference>